<name>A0A1L7X2Q3_9HELO</name>
<evidence type="ECO:0000313" key="3">
    <source>
        <dbReference type="Proteomes" id="UP000184330"/>
    </source>
</evidence>
<evidence type="ECO:0000313" key="2">
    <source>
        <dbReference type="EMBL" id="CZR59268.1"/>
    </source>
</evidence>
<feature type="compositionally biased region" description="Acidic residues" evidence="1">
    <location>
        <begin position="281"/>
        <end position="339"/>
    </location>
</feature>
<protein>
    <submittedName>
        <fullName evidence="2">Uncharacterized protein</fullName>
    </submittedName>
</protein>
<dbReference type="AlphaFoldDB" id="A0A1L7X2Q3"/>
<proteinExistence type="predicted"/>
<gene>
    <name evidence="2" type="ORF">PAC_09160</name>
</gene>
<evidence type="ECO:0000256" key="1">
    <source>
        <dbReference type="SAM" id="MobiDB-lite"/>
    </source>
</evidence>
<accession>A0A1L7X2Q3</accession>
<dbReference type="EMBL" id="FJOG01000013">
    <property type="protein sequence ID" value="CZR59268.1"/>
    <property type="molecule type" value="Genomic_DNA"/>
</dbReference>
<feature type="region of interest" description="Disordered" evidence="1">
    <location>
        <begin position="236"/>
        <end position="339"/>
    </location>
</feature>
<dbReference type="Proteomes" id="UP000184330">
    <property type="component" value="Unassembled WGS sequence"/>
</dbReference>
<feature type="compositionally biased region" description="Basic residues" evidence="1">
    <location>
        <begin position="267"/>
        <end position="277"/>
    </location>
</feature>
<organism evidence="2 3">
    <name type="scientific">Phialocephala subalpina</name>
    <dbReference type="NCBI Taxonomy" id="576137"/>
    <lineage>
        <taxon>Eukaryota</taxon>
        <taxon>Fungi</taxon>
        <taxon>Dikarya</taxon>
        <taxon>Ascomycota</taxon>
        <taxon>Pezizomycotina</taxon>
        <taxon>Leotiomycetes</taxon>
        <taxon>Helotiales</taxon>
        <taxon>Mollisiaceae</taxon>
        <taxon>Phialocephala</taxon>
        <taxon>Phialocephala fortinii species complex</taxon>
    </lineage>
</organism>
<reference evidence="2 3" key="1">
    <citation type="submission" date="2016-03" db="EMBL/GenBank/DDBJ databases">
        <authorList>
            <person name="Ploux O."/>
        </authorList>
    </citation>
    <scope>NUCLEOTIDE SEQUENCE [LARGE SCALE GENOMIC DNA]</scope>
    <source>
        <strain evidence="2 3">UAMH 11012</strain>
    </source>
</reference>
<sequence length="435" mass="49410">MLVSQHRGYPGLQEIEGSRSLGNCWSLPLSSEQHCPLFEERQTPPDAGLREGARRVSFVNDRCMGECIQMGVDGHCDHFSEKEMKSSILGVKLELAIARTHFGVSYDKALGFSKDVMARAMDFIFDDQSVQPVKYNSVPWHIGRSWADMFNLGKKLSLLQRQAQLKGFCTIVGDLYPQLDKSAMYEHIAAMMNDLYPEYAVPKEDDLVVQEEGSYQAPELDYDVMDFSFEDKVHGNAKEVDSNTEVAPRQRRANHPARIEMVPSRLSMKKKSKKSKKKNDEEEDSDIVGDDEVAYEDEEVMESDEFDEAPETEDEGLPDEFDGSETDVNEEISFSDEFEEEAQIIVNHDGGDNRDQDMESVDSLVSYDWEKQVPAVEIVEEKAEDADKEEEDDSDAETVDEYWVSQRPAIFTSQHTTYGFSGHPSLALRFNIRPT</sequence>
<keyword evidence="3" id="KW-1185">Reference proteome</keyword>